<dbReference type="SMART" id="SM00862">
    <property type="entry name" value="Trans_reg_C"/>
    <property type="match status" value="1"/>
</dbReference>
<dbReference type="GO" id="GO:0006355">
    <property type="term" value="P:regulation of DNA-templated transcription"/>
    <property type="evidence" value="ECO:0007669"/>
    <property type="project" value="InterPro"/>
</dbReference>
<dbReference type="EMBL" id="CP009889">
    <property type="protein sequence ID" value="AIY66893.1"/>
    <property type="molecule type" value="Genomic_DNA"/>
</dbReference>
<gene>
    <name evidence="10" type="ORF">OM33_17530</name>
</gene>
<dbReference type="SMART" id="SM00448">
    <property type="entry name" value="REC"/>
    <property type="match status" value="1"/>
</dbReference>
<evidence type="ECO:0000256" key="1">
    <source>
        <dbReference type="ARBA" id="ARBA00022553"/>
    </source>
</evidence>
<dbReference type="InterPro" id="IPR001789">
    <property type="entry name" value="Sig_transdc_resp-reg_receiver"/>
</dbReference>
<dbReference type="Proteomes" id="UP000030341">
    <property type="component" value="Chromosome 2"/>
</dbReference>
<dbReference type="CDD" id="cd00383">
    <property type="entry name" value="trans_reg_C"/>
    <property type="match status" value="1"/>
</dbReference>
<sequence length="236" mass="26821">MLKQTILLIEDDEDLGEILIRFIEASGYQTKWLKTGDTVMDYVNNNMPDLILMDVMLPGVDGVTLTNQIRQFSDVPIIMVTAKTDEISRLIGLQTGVDDYVCKPYSGPELVLRIKAILRRVTTNPSPTAVETPVSATSTQSLQLDEAQLKISFGEQQQKLTFVEYSLLNLLISHPNRIYNREQIIELVYDSYREISDRTVDSHIRNVRKKLSLLGLDYEAIESVYGVGYRYIEPAK</sequence>
<evidence type="ECO:0000256" key="4">
    <source>
        <dbReference type="ARBA" id="ARBA00023125"/>
    </source>
</evidence>
<keyword evidence="5" id="KW-0804">Transcription</keyword>
<dbReference type="RefSeq" id="WP_040135500.1">
    <property type="nucleotide sequence ID" value="NZ_CP009889.1"/>
</dbReference>
<proteinExistence type="predicted"/>
<dbReference type="GO" id="GO:0000156">
    <property type="term" value="F:phosphorelay response regulator activity"/>
    <property type="evidence" value="ECO:0007669"/>
    <property type="project" value="TreeGrafter"/>
</dbReference>
<dbReference type="InterPro" id="IPR039420">
    <property type="entry name" value="WalR-like"/>
</dbReference>
<dbReference type="InterPro" id="IPR011006">
    <property type="entry name" value="CheY-like_superfamily"/>
</dbReference>
<evidence type="ECO:0000313" key="11">
    <source>
        <dbReference type="Proteomes" id="UP000030341"/>
    </source>
</evidence>
<evidence type="ECO:0000256" key="6">
    <source>
        <dbReference type="PROSITE-ProRule" id="PRU00169"/>
    </source>
</evidence>
<evidence type="ECO:0000313" key="10">
    <source>
        <dbReference type="EMBL" id="AIY66893.1"/>
    </source>
</evidence>
<dbReference type="AlphaFoldDB" id="A0A0A7EK15"/>
<feature type="domain" description="OmpR/PhoB-type" evidence="9">
    <location>
        <begin position="134"/>
        <end position="233"/>
    </location>
</feature>
<evidence type="ECO:0000256" key="5">
    <source>
        <dbReference type="ARBA" id="ARBA00023163"/>
    </source>
</evidence>
<keyword evidence="11" id="KW-1185">Reference proteome</keyword>
<dbReference type="Pfam" id="PF00072">
    <property type="entry name" value="Response_reg"/>
    <property type="match status" value="1"/>
</dbReference>
<keyword evidence="2" id="KW-0902">Two-component regulatory system</keyword>
<evidence type="ECO:0000256" key="2">
    <source>
        <dbReference type="ARBA" id="ARBA00023012"/>
    </source>
</evidence>
<dbReference type="eggNOG" id="COG0745">
    <property type="taxonomic scope" value="Bacteria"/>
</dbReference>
<reference evidence="10 11" key="1">
    <citation type="submission" date="2014-11" db="EMBL/GenBank/DDBJ databases">
        <title>Complete Genome Sequence of Pseudoalteromonas sp. Strain OCN003 Isolated from Kaneohe Bay, Oahu, Hawaii.</title>
        <authorList>
            <person name="Beurmann S."/>
            <person name="Videau P."/>
            <person name="Ushijima B."/>
            <person name="Smith A.M."/>
            <person name="Aeby G.S."/>
            <person name="Callahan S.M."/>
            <person name="Belcaid M."/>
        </authorList>
    </citation>
    <scope>NUCLEOTIDE SEQUENCE [LARGE SCALE GENOMIC DNA]</scope>
    <source>
        <strain evidence="10 11">OCN003</strain>
    </source>
</reference>
<dbReference type="InterPro" id="IPR016032">
    <property type="entry name" value="Sig_transdc_resp-reg_C-effctor"/>
</dbReference>
<name>A0A0A7EK15_9GAMM</name>
<keyword evidence="1 6" id="KW-0597">Phosphoprotein</keyword>
<accession>A0A0A7EK15</accession>
<protein>
    <submittedName>
        <fullName evidence="10">Transcriptional regulator</fullName>
    </submittedName>
</protein>
<dbReference type="GO" id="GO:0005829">
    <property type="term" value="C:cytosol"/>
    <property type="evidence" value="ECO:0007669"/>
    <property type="project" value="TreeGrafter"/>
</dbReference>
<dbReference type="InterPro" id="IPR036388">
    <property type="entry name" value="WH-like_DNA-bd_sf"/>
</dbReference>
<keyword evidence="4 7" id="KW-0238">DNA-binding</keyword>
<dbReference type="Pfam" id="PF00486">
    <property type="entry name" value="Trans_reg_C"/>
    <property type="match status" value="1"/>
</dbReference>
<dbReference type="HOGENOM" id="CLU_000445_30_4_6"/>
<dbReference type="KEGG" id="pseo:OM33_17530"/>
<keyword evidence="3" id="KW-0805">Transcription regulation</keyword>
<evidence type="ECO:0000256" key="7">
    <source>
        <dbReference type="PROSITE-ProRule" id="PRU01091"/>
    </source>
</evidence>
<dbReference type="PROSITE" id="PS51755">
    <property type="entry name" value="OMPR_PHOB"/>
    <property type="match status" value="1"/>
</dbReference>
<dbReference type="PANTHER" id="PTHR48111">
    <property type="entry name" value="REGULATOR OF RPOS"/>
    <property type="match status" value="1"/>
</dbReference>
<dbReference type="PANTHER" id="PTHR48111:SF4">
    <property type="entry name" value="DNA-BINDING DUAL TRANSCRIPTIONAL REGULATOR OMPR"/>
    <property type="match status" value="1"/>
</dbReference>
<dbReference type="GO" id="GO:0032993">
    <property type="term" value="C:protein-DNA complex"/>
    <property type="evidence" value="ECO:0007669"/>
    <property type="project" value="TreeGrafter"/>
</dbReference>
<organism evidence="10 11">
    <name type="scientific">Pseudoalteromonas piratica</name>
    <dbReference type="NCBI Taxonomy" id="1348114"/>
    <lineage>
        <taxon>Bacteria</taxon>
        <taxon>Pseudomonadati</taxon>
        <taxon>Pseudomonadota</taxon>
        <taxon>Gammaproteobacteria</taxon>
        <taxon>Alteromonadales</taxon>
        <taxon>Pseudoalteromonadaceae</taxon>
        <taxon>Pseudoalteromonas</taxon>
    </lineage>
</organism>
<feature type="domain" description="Response regulatory" evidence="8">
    <location>
        <begin position="5"/>
        <end position="118"/>
    </location>
</feature>
<evidence type="ECO:0000259" key="8">
    <source>
        <dbReference type="PROSITE" id="PS50110"/>
    </source>
</evidence>
<dbReference type="OrthoDB" id="9802426at2"/>
<evidence type="ECO:0000256" key="3">
    <source>
        <dbReference type="ARBA" id="ARBA00023015"/>
    </source>
</evidence>
<dbReference type="STRING" id="1348114.OM33_17530"/>
<dbReference type="GO" id="GO:0000976">
    <property type="term" value="F:transcription cis-regulatory region binding"/>
    <property type="evidence" value="ECO:0007669"/>
    <property type="project" value="TreeGrafter"/>
</dbReference>
<dbReference type="Gene3D" id="3.40.50.2300">
    <property type="match status" value="1"/>
</dbReference>
<dbReference type="Gene3D" id="1.10.10.10">
    <property type="entry name" value="Winged helix-like DNA-binding domain superfamily/Winged helix DNA-binding domain"/>
    <property type="match status" value="1"/>
</dbReference>
<dbReference type="Gene3D" id="6.10.250.690">
    <property type="match status" value="1"/>
</dbReference>
<dbReference type="PROSITE" id="PS50110">
    <property type="entry name" value="RESPONSE_REGULATORY"/>
    <property type="match status" value="1"/>
</dbReference>
<evidence type="ECO:0000259" key="9">
    <source>
        <dbReference type="PROSITE" id="PS51755"/>
    </source>
</evidence>
<feature type="DNA-binding region" description="OmpR/PhoB-type" evidence="7">
    <location>
        <begin position="134"/>
        <end position="233"/>
    </location>
</feature>
<feature type="modified residue" description="4-aspartylphosphate" evidence="6">
    <location>
        <position position="54"/>
    </location>
</feature>
<dbReference type="SUPFAM" id="SSF52172">
    <property type="entry name" value="CheY-like"/>
    <property type="match status" value="1"/>
</dbReference>
<dbReference type="SUPFAM" id="SSF46894">
    <property type="entry name" value="C-terminal effector domain of the bipartite response regulators"/>
    <property type="match status" value="1"/>
</dbReference>
<dbReference type="InterPro" id="IPR001867">
    <property type="entry name" value="OmpR/PhoB-type_DNA-bd"/>
</dbReference>